<feature type="region of interest" description="Disordered" evidence="1">
    <location>
        <begin position="31"/>
        <end position="57"/>
    </location>
</feature>
<comment type="caution">
    <text evidence="2">The sequence shown here is derived from an EMBL/GenBank/DDBJ whole genome shotgun (WGS) entry which is preliminary data.</text>
</comment>
<evidence type="ECO:0000313" key="3">
    <source>
        <dbReference type="Proteomes" id="UP001431217"/>
    </source>
</evidence>
<accession>A0ABT0MLI2</accession>
<sequence length="324" mass="34763">MAMKVRYPLIAAALLAALAGAYWLGRANPSGTARAPQGVEATDADLSSMAKKSPPAARPVIAAAKGTSLPMPGTSLKDTFAELQSRAAAGDAAAASRLLRDLDRCNRLRAAEWRNASAADDLTRTSTEGMSAARLRTYQMLLDTMQQRQQKVRDDQMLCDGVGEEMLGTLVANLAQAARLGDKQARACYLERGPLYDARSLLDHPESLRSYRRDAARMIDAGLSAGDWRVVDLLRQSSQPGAPGLLAAMVGADPVRHYRYLKLYRLGAEPHRAAALDRQLAAAAANLTAIQLGEADAWTQTTLRNGFKGHSTSATPPGWDACDF</sequence>
<gene>
    <name evidence="2" type="ORF">M2650_14015</name>
</gene>
<proteinExistence type="predicted"/>
<evidence type="ECO:0000256" key="1">
    <source>
        <dbReference type="SAM" id="MobiDB-lite"/>
    </source>
</evidence>
<evidence type="ECO:0000313" key="2">
    <source>
        <dbReference type="EMBL" id="MCL1635741.1"/>
    </source>
</evidence>
<dbReference type="RefSeq" id="WP_249475555.1">
    <property type="nucleotide sequence ID" value="NZ_JAMBEP010000003.1"/>
</dbReference>
<dbReference type="Proteomes" id="UP001431217">
    <property type="component" value="Unassembled WGS sequence"/>
</dbReference>
<reference evidence="2 3" key="1">
    <citation type="submission" date="2022-05" db="EMBL/GenBank/DDBJ databases">
        <title>Luteimonas sp. SX5, whole genome shotgun sequencing project.</title>
        <authorList>
            <person name="Zhao G."/>
            <person name="Shen L."/>
        </authorList>
    </citation>
    <scope>NUCLEOTIDE SEQUENCE [LARGE SCALE GENOMIC DNA]</scope>
    <source>
        <strain evidence="2 3">SX5</strain>
    </source>
</reference>
<name>A0ABT0MLI2_9GAMM</name>
<organism evidence="2 3">
    <name type="scientific">Luteimonas galliterrae</name>
    <dbReference type="NCBI Taxonomy" id="2940486"/>
    <lineage>
        <taxon>Bacteria</taxon>
        <taxon>Pseudomonadati</taxon>
        <taxon>Pseudomonadota</taxon>
        <taxon>Gammaproteobacteria</taxon>
        <taxon>Lysobacterales</taxon>
        <taxon>Lysobacteraceae</taxon>
        <taxon>Luteimonas</taxon>
    </lineage>
</organism>
<dbReference type="EMBL" id="JAMBEP010000003">
    <property type="protein sequence ID" value="MCL1635741.1"/>
    <property type="molecule type" value="Genomic_DNA"/>
</dbReference>
<protein>
    <submittedName>
        <fullName evidence="2">Uncharacterized protein</fullName>
    </submittedName>
</protein>
<keyword evidence="3" id="KW-1185">Reference proteome</keyword>